<dbReference type="InterPro" id="IPR000719">
    <property type="entry name" value="Prot_kinase_dom"/>
</dbReference>
<dbReference type="PANTHER" id="PTHR12984">
    <property type="entry name" value="SCY1-RELATED S/T PROTEIN KINASE-LIKE"/>
    <property type="match status" value="1"/>
</dbReference>
<dbReference type="Pfam" id="PF00069">
    <property type="entry name" value="Pkinase"/>
    <property type="match status" value="1"/>
</dbReference>
<evidence type="ECO:0000313" key="4">
    <source>
        <dbReference type="Proteomes" id="UP000094336"/>
    </source>
</evidence>
<dbReference type="GO" id="GO:0005524">
    <property type="term" value="F:ATP binding"/>
    <property type="evidence" value="ECO:0007669"/>
    <property type="project" value="InterPro"/>
</dbReference>
<dbReference type="PROSITE" id="PS50011">
    <property type="entry name" value="PROTEIN_KINASE_DOM"/>
    <property type="match status" value="1"/>
</dbReference>
<accession>A0A1E3QM07</accession>
<dbReference type="RefSeq" id="XP_018983345.1">
    <property type="nucleotide sequence ID" value="XM_019131371.1"/>
</dbReference>
<dbReference type="GeneID" id="30149224"/>
<sequence length="655" mass="74755">MFRVFKTGIEASYSIAATPSFNAEPWSVYSAKQRSTKKLVSVFMFDKKKFENMLVKNGVMMQRNRELLNEIYQILRNQVNNLAKFRHPNILTLIEPLEEHKTSLLFVTEYLTECINNRSVHKDLEDIVIQKGLLQVSQALDFLHNTASAVHLNLEPNSVFINENSDWKLSGFGFLQQQTALEYFINNYDPRMPRFLSIDLNFASPELVMDKHMRVENDLFSLGCLIHFLYNDGETFLHCESLSQYKQEYAKFETRFQQMSANLNAHKQVFRKIPALLNTIYPQLVARHPHDRIAIRDFIDSAYFNNPLIKTMKFLEEFPTKSDDEKTVFLKGLINLLESFPTSIQQQKMLPLMLELLTQKAEVLVDSALKIVFAIGAHMSQLTFQDKVLGTIIKVLDLTEAQVVVLDKIDVLQTKTSPKEFQKVMVPLLEQTLNVAASPVIQEQALEKLSVFLENADFPTIKNNIFPKVCTIFSKTTTLSIKISTINAFGLMITKKAIDKFMVVENLLPLLKNTKTREPMVLLAMLRFYSSCVELLDIEAIVTEIIPRLWALSISNTLSRQQFAMFMDKIKQIERKVEEQHMGSLSRDTSTVPTSVGVPNADTGLNFDSLINKDSIASHKPSEQIIQPVKKPQGAQQPLMALKPSPRTKPTPSIP</sequence>
<evidence type="ECO:0000259" key="2">
    <source>
        <dbReference type="PROSITE" id="PS50011"/>
    </source>
</evidence>
<protein>
    <recommendedName>
        <fullName evidence="2">Protein kinase domain-containing protein</fullName>
    </recommendedName>
</protein>
<evidence type="ECO:0000256" key="1">
    <source>
        <dbReference type="SAM" id="MobiDB-lite"/>
    </source>
</evidence>
<dbReference type="GO" id="GO:0005759">
    <property type="term" value="C:mitochondrial matrix"/>
    <property type="evidence" value="ECO:0007669"/>
    <property type="project" value="EnsemblFungi"/>
</dbReference>
<evidence type="ECO:0000313" key="3">
    <source>
        <dbReference type="EMBL" id="ODQ78017.1"/>
    </source>
</evidence>
<dbReference type="SMART" id="SM00220">
    <property type="entry name" value="S_TKc"/>
    <property type="match status" value="1"/>
</dbReference>
<dbReference type="EMBL" id="KV454437">
    <property type="protein sequence ID" value="ODQ78017.1"/>
    <property type="molecule type" value="Genomic_DNA"/>
</dbReference>
<organism evidence="3 4">
    <name type="scientific">Babjeviella inositovora NRRL Y-12698</name>
    <dbReference type="NCBI Taxonomy" id="984486"/>
    <lineage>
        <taxon>Eukaryota</taxon>
        <taxon>Fungi</taxon>
        <taxon>Dikarya</taxon>
        <taxon>Ascomycota</taxon>
        <taxon>Saccharomycotina</taxon>
        <taxon>Pichiomycetes</taxon>
        <taxon>Serinales incertae sedis</taxon>
        <taxon>Babjeviella</taxon>
    </lineage>
</organism>
<dbReference type="CDD" id="cd14011">
    <property type="entry name" value="PK_SCY1_like"/>
    <property type="match status" value="1"/>
</dbReference>
<dbReference type="Proteomes" id="UP000094336">
    <property type="component" value="Unassembled WGS sequence"/>
</dbReference>
<keyword evidence="4" id="KW-1185">Reference proteome</keyword>
<dbReference type="Gene3D" id="3.30.200.20">
    <property type="entry name" value="Phosphorylase Kinase, domain 1"/>
    <property type="match status" value="1"/>
</dbReference>
<dbReference type="InterPro" id="IPR016024">
    <property type="entry name" value="ARM-type_fold"/>
</dbReference>
<proteinExistence type="predicted"/>
<dbReference type="InterPro" id="IPR011989">
    <property type="entry name" value="ARM-like"/>
</dbReference>
<dbReference type="Gene3D" id="1.25.10.10">
    <property type="entry name" value="Leucine-rich Repeat Variant"/>
    <property type="match status" value="1"/>
</dbReference>
<dbReference type="AlphaFoldDB" id="A0A1E3QM07"/>
<dbReference type="SUPFAM" id="SSF48371">
    <property type="entry name" value="ARM repeat"/>
    <property type="match status" value="1"/>
</dbReference>
<dbReference type="Gene3D" id="1.10.510.10">
    <property type="entry name" value="Transferase(Phosphotransferase) domain 1"/>
    <property type="match status" value="1"/>
</dbReference>
<name>A0A1E3QM07_9ASCO</name>
<feature type="region of interest" description="Disordered" evidence="1">
    <location>
        <begin position="619"/>
        <end position="655"/>
    </location>
</feature>
<feature type="domain" description="Protein kinase" evidence="2">
    <location>
        <begin position="1"/>
        <end position="304"/>
    </location>
</feature>
<dbReference type="InterPro" id="IPR051177">
    <property type="entry name" value="CIK-Related_Protein"/>
</dbReference>
<dbReference type="PANTHER" id="PTHR12984:SF6">
    <property type="entry name" value="SCY1-LIKE PROTEIN 2"/>
    <property type="match status" value="1"/>
</dbReference>
<dbReference type="GO" id="GO:0004672">
    <property type="term" value="F:protein kinase activity"/>
    <property type="evidence" value="ECO:0007669"/>
    <property type="project" value="InterPro"/>
</dbReference>
<gene>
    <name evidence="3" type="ORF">BABINDRAFT_26009</name>
</gene>
<dbReference type="InterPro" id="IPR011009">
    <property type="entry name" value="Kinase-like_dom_sf"/>
</dbReference>
<dbReference type="SUPFAM" id="SSF56112">
    <property type="entry name" value="Protein kinase-like (PK-like)"/>
    <property type="match status" value="1"/>
</dbReference>
<dbReference type="OrthoDB" id="79687at2759"/>
<feature type="non-terminal residue" evidence="3">
    <location>
        <position position="655"/>
    </location>
</feature>
<reference evidence="4" key="1">
    <citation type="submission" date="2016-05" db="EMBL/GenBank/DDBJ databases">
        <title>Comparative genomics of biotechnologically important yeasts.</title>
        <authorList>
            <consortium name="DOE Joint Genome Institute"/>
            <person name="Riley R."/>
            <person name="Haridas S."/>
            <person name="Wolfe K.H."/>
            <person name="Lopes M.R."/>
            <person name="Hittinger C.T."/>
            <person name="Goker M."/>
            <person name="Salamov A."/>
            <person name="Wisecaver J."/>
            <person name="Long T.M."/>
            <person name="Aerts A.L."/>
            <person name="Barry K."/>
            <person name="Choi C."/>
            <person name="Clum A."/>
            <person name="Coughlan A.Y."/>
            <person name="Deshpande S."/>
            <person name="Douglass A.P."/>
            <person name="Hanson S.J."/>
            <person name="Klenk H.-P."/>
            <person name="Labutti K."/>
            <person name="Lapidus A."/>
            <person name="Lindquist E."/>
            <person name="Lipzen A."/>
            <person name="Meier-Kolthoff J.P."/>
            <person name="Ohm R.A."/>
            <person name="Otillar R.P."/>
            <person name="Pangilinan J."/>
            <person name="Peng Y."/>
            <person name="Rokas A."/>
            <person name="Rosa C.A."/>
            <person name="Scheuner C."/>
            <person name="Sibirny A.A."/>
            <person name="Slot J.C."/>
            <person name="Stielow J.B."/>
            <person name="Sun H."/>
            <person name="Kurtzman C.P."/>
            <person name="Blackwell M."/>
            <person name="Grigoriev I.V."/>
            <person name="Jeffries T.W."/>
        </authorList>
    </citation>
    <scope>NUCLEOTIDE SEQUENCE [LARGE SCALE GENOMIC DNA]</scope>
    <source>
        <strain evidence="4">NRRL Y-12698</strain>
    </source>
</reference>
<feature type="region of interest" description="Disordered" evidence="1">
    <location>
        <begin position="580"/>
        <end position="600"/>
    </location>
</feature>